<dbReference type="RefSeq" id="WP_307618106.1">
    <property type="nucleotide sequence ID" value="NZ_JAUSSJ010000001.1"/>
</dbReference>
<proteinExistence type="predicted"/>
<reference evidence="1 2" key="1">
    <citation type="submission" date="2023-07" db="EMBL/GenBank/DDBJ databases">
        <title>Sorghum-associated microbial communities from plants grown in Nebraska, USA.</title>
        <authorList>
            <person name="Schachtman D."/>
        </authorList>
    </citation>
    <scope>NUCLEOTIDE SEQUENCE [LARGE SCALE GENOMIC DNA]</scope>
    <source>
        <strain evidence="1 2">CC49</strain>
    </source>
</reference>
<keyword evidence="2" id="KW-1185">Reference proteome</keyword>
<organism evidence="1 2">
    <name type="scientific">[Curtobacterium] plantarum</name>
    <dbReference type="NCBI Taxonomy" id="221276"/>
    <lineage>
        <taxon>Bacteria</taxon>
        <taxon>Pseudomonadati</taxon>
        <taxon>Pseudomonadota</taxon>
        <taxon>Gammaproteobacteria</taxon>
        <taxon>Enterobacterales</taxon>
        <taxon>Erwiniaceae</taxon>
        <taxon>Pantoea</taxon>
    </lineage>
</organism>
<dbReference type="Proteomes" id="UP001244623">
    <property type="component" value="Unassembled WGS sequence"/>
</dbReference>
<comment type="caution">
    <text evidence="1">The sequence shown here is derived from an EMBL/GenBank/DDBJ whole genome shotgun (WGS) entry which is preliminary data.</text>
</comment>
<evidence type="ECO:0008006" key="3">
    <source>
        <dbReference type="Google" id="ProtNLM"/>
    </source>
</evidence>
<dbReference type="EMBL" id="JAUSSJ010000001">
    <property type="protein sequence ID" value="MDQ0019060.1"/>
    <property type="molecule type" value="Genomic_DNA"/>
</dbReference>
<protein>
    <recommendedName>
        <fullName evidence="3">DUF1488 domain-containing protein</fullName>
    </recommendedName>
</protein>
<evidence type="ECO:0000313" key="2">
    <source>
        <dbReference type="Proteomes" id="UP001244623"/>
    </source>
</evidence>
<sequence>MSRMTFVVEFEDGKEPSVSFTEDFMGSGGRLCSAAMYDYKDDNFTTEQRDLISAAMEEFAWSGDISDEAASAIMDKVELFTQ</sequence>
<accession>A0ABT9T6G5</accession>
<evidence type="ECO:0000313" key="1">
    <source>
        <dbReference type="EMBL" id="MDQ0019060.1"/>
    </source>
</evidence>
<name>A0ABT9T6G5_9GAMM</name>
<gene>
    <name evidence="1" type="ORF">J2X94_001188</name>
</gene>